<evidence type="ECO:0000313" key="2">
    <source>
        <dbReference type="EMBL" id="MCM2464890.1"/>
    </source>
</evidence>
<name>A0ABD4TAE2_9EURY</name>
<evidence type="ECO:0000313" key="3">
    <source>
        <dbReference type="Proteomes" id="UP001523230"/>
    </source>
</evidence>
<sequence length="163" mass="17694">MKKYSRDDQVTMAAWAADCAERVLGLFEKAYPEDDRPRKAIEACRTWARTGVFRMTEIRGASLAAHAAARDAKENDAAHFAARAAGQAVATAHVPQHAYGGAYYALKAVAAADPANAVVNVAREREWQAGRLPGGLREEIMGRIVVLERGGGVVIKLQKDEDF</sequence>
<gene>
    <name evidence="2" type="ORF">DIC75_00940</name>
</gene>
<dbReference type="RefSeq" id="WP_250986147.1">
    <property type="nucleotide sequence ID" value="NZ_QFDM01000001.1"/>
</dbReference>
<organism evidence="2 3">
    <name type="scientific">Methanoculleus oceani</name>
    <dbReference type="NCBI Taxonomy" id="2184756"/>
    <lineage>
        <taxon>Archaea</taxon>
        <taxon>Methanobacteriati</taxon>
        <taxon>Methanobacteriota</taxon>
        <taxon>Stenosarchaea group</taxon>
        <taxon>Methanomicrobia</taxon>
        <taxon>Methanomicrobiales</taxon>
        <taxon>Methanomicrobiaceae</taxon>
        <taxon>Methanoculleus</taxon>
    </lineage>
</organism>
<proteinExistence type="predicted"/>
<feature type="domain" description="Imm-5-like" evidence="1">
    <location>
        <begin position="3"/>
        <end position="133"/>
    </location>
</feature>
<reference evidence="2 3" key="1">
    <citation type="submission" date="2018-05" db="EMBL/GenBank/DDBJ databases">
        <title>Isolation and characterization of genus Methanoculleus species and their viruses from deep sea marine sediment offshore southwestern Taiwan.</title>
        <authorList>
            <person name="Wei W.-H."/>
            <person name="Chen W.-C."/>
            <person name="Lai M.-C."/>
            <person name="Chen S.-C."/>
        </authorList>
    </citation>
    <scope>NUCLEOTIDE SEQUENCE [LARGE SCALE GENOMIC DNA]</scope>
    <source>
        <strain evidence="2 3">CWC-02</strain>
    </source>
</reference>
<dbReference type="Pfam" id="PF21805">
    <property type="entry name" value="Imm5_like"/>
    <property type="match status" value="1"/>
</dbReference>
<dbReference type="AlphaFoldDB" id="A0ABD4TAE2"/>
<accession>A0ABD4TAE2</accession>
<evidence type="ECO:0000259" key="1">
    <source>
        <dbReference type="Pfam" id="PF21805"/>
    </source>
</evidence>
<keyword evidence="3" id="KW-1185">Reference proteome</keyword>
<comment type="caution">
    <text evidence="2">The sequence shown here is derived from an EMBL/GenBank/DDBJ whole genome shotgun (WGS) entry which is preliminary data.</text>
</comment>
<dbReference type="EMBL" id="QFDM01000001">
    <property type="protein sequence ID" value="MCM2464890.1"/>
    <property type="molecule type" value="Genomic_DNA"/>
</dbReference>
<dbReference type="InterPro" id="IPR048667">
    <property type="entry name" value="Imm5-like"/>
</dbReference>
<protein>
    <recommendedName>
        <fullName evidence="1">Imm-5-like domain-containing protein</fullName>
    </recommendedName>
</protein>
<dbReference type="Proteomes" id="UP001523230">
    <property type="component" value="Unassembled WGS sequence"/>
</dbReference>